<accession>A0ABR4BNE7</accession>
<evidence type="ECO:0000313" key="3">
    <source>
        <dbReference type="Proteomes" id="UP001590951"/>
    </source>
</evidence>
<keyword evidence="3" id="KW-1185">Reference proteome</keyword>
<comment type="caution">
    <text evidence="2">The sequence shown here is derived from an EMBL/GenBank/DDBJ whole genome shotgun (WGS) entry which is preliminary data.</text>
</comment>
<dbReference type="InterPro" id="IPR043175">
    <property type="entry name" value="CAPZB_N"/>
</dbReference>
<dbReference type="EMBL" id="JBHFEH010000001">
    <property type="protein sequence ID" value="KAL2059319.1"/>
    <property type="molecule type" value="Genomic_DNA"/>
</dbReference>
<gene>
    <name evidence="2" type="ORF">ABVK25_000611</name>
</gene>
<dbReference type="Gene3D" id="1.20.58.570">
    <property type="match status" value="1"/>
</dbReference>
<organism evidence="2 3">
    <name type="scientific">Lepraria finkii</name>
    <dbReference type="NCBI Taxonomy" id="1340010"/>
    <lineage>
        <taxon>Eukaryota</taxon>
        <taxon>Fungi</taxon>
        <taxon>Dikarya</taxon>
        <taxon>Ascomycota</taxon>
        <taxon>Pezizomycotina</taxon>
        <taxon>Lecanoromycetes</taxon>
        <taxon>OSLEUM clade</taxon>
        <taxon>Lecanoromycetidae</taxon>
        <taxon>Lecanorales</taxon>
        <taxon>Lecanorineae</taxon>
        <taxon>Stereocaulaceae</taxon>
        <taxon>Lepraria</taxon>
    </lineage>
</organism>
<evidence type="ECO:0000256" key="1">
    <source>
        <dbReference type="SAM" id="MobiDB-lite"/>
    </source>
</evidence>
<feature type="region of interest" description="Disordered" evidence="1">
    <location>
        <begin position="37"/>
        <end position="62"/>
    </location>
</feature>
<evidence type="ECO:0000313" key="2">
    <source>
        <dbReference type="EMBL" id="KAL2059319.1"/>
    </source>
</evidence>
<reference evidence="2 3" key="1">
    <citation type="submission" date="2024-09" db="EMBL/GenBank/DDBJ databases">
        <title>Rethinking Asexuality: The Enigmatic Case of Functional Sexual Genes in Lepraria (Stereocaulaceae).</title>
        <authorList>
            <person name="Doellman M."/>
            <person name="Sun Y."/>
            <person name="Barcenas-Pena A."/>
            <person name="Lumbsch H.T."/>
            <person name="Grewe F."/>
        </authorList>
    </citation>
    <scope>NUCLEOTIDE SEQUENCE [LARGE SCALE GENOMIC DNA]</scope>
    <source>
        <strain evidence="2 3">Grewe 0041</strain>
    </source>
</reference>
<dbReference type="Proteomes" id="UP001590951">
    <property type="component" value="Unassembled WGS sequence"/>
</dbReference>
<sequence length="62" mass="7011">MSTDQFDSALDLLRRLPPHSTTSNLNRICAPRALANRRPPVFRRSAARDTPVQENRPRLSAV</sequence>
<protein>
    <submittedName>
        <fullName evidence="2">Uncharacterized protein</fullName>
    </submittedName>
</protein>
<name>A0ABR4BNE7_9LECA</name>
<proteinExistence type="predicted"/>